<dbReference type="GO" id="GO:0000287">
    <property type="term" value="F:magnesium ion binding"/>
    <property type="evidence" value="ECO:0007669"/>
    <property type="project" value="TreeGrafter"/>
</dbReference>
<dbReference type="NCBIfam" id="TIGR00099">
    <property type="entry name" value="Cof-subfamily"/>
    <property type="match status" value="1"/>
</dbReference>
<evidence type="ECO:0000313" key="2">
    <source>
        <dbReference type="Proteomes" id="UP000219947"/>
    </source>
</evidence>
<reference evidence="1" key="1">
    <citation type="submission" date="2017-10" db="EMBL/GenBank/DDBJ databases">
        <title>Kefir isolates.</title>
        <authorList>
            <person name="Kim Y."/>
            <person name="Blasche S."/>
        </authorList>
    </citation>
    <scope>NUCLEOTIDE SEQUENCE [LARGE SCALE GENOMIC DNA]</scope>
    <source>
        <strain evidence="1">OG2-2</strain>
    </source>
</reference>
<dbReference type="AlphaFoldDB" id="A0A2A8D5S6"/>
<dbReference type="CDD" id="cd07518">
    <property type="entry name" value="HAD_YbiV-Like"/>
    <property type="match status" value="1"/>
</dbReference>
<sequence length="300" mass="33430">MPTQQENRSNKPVRMVAVDMDGTFLNDDKTFDVERFERILTRLSRHGIYFVVASGNTYTKLCQYMHGFEHRDIIYIAENGAYVADDSGELAVHHFAAEDLPRVYEILNGMPQLGIVVCTAESSFILENREKAVMNIIRDYFEVQGKPLPQNIDPFAFASMFYPGTERISSYEQVRGVPIKFSLQVTHRDLPDATAQLRRTLPQTVTPLVSGFGAIDLVRAGVNKATGLKDLCDRLRITPTQIVAFGDSDNDLEMLSFAGTGVAMAHASDELKTVSQRVIGSHNDGAVLDYLESMLDELDG</sequence>
<dbReference type="SFLD" id="SFLDS00003">
    <property type="entry name" value="Haloacid_Dehalogenase"/>
    <property type="match status" value="1"/>
</dbReference>
<accession>A0A2A8D5S6</accession>
<dbReference type="PANTHER" id="PTHR10000">
    <property type="entry name" value="PHOSPHOSERINE PHOSPHATASE"/>
    <property type="match status" value="1"/>
</dbReference>
<dbReference type="InterPro" id="IPR006379">
    <property type="entry name" value="HAD-SF_hydro_IIB"/>
</dbReference>
<dbReference type="SFLD" id="SFLDG01140">
    <property type="entry name" value="C2.B:_Phosphomannomutase_and_P"/>
    <property type="match status" value="1"/>
</dbReference>
<dbReference type="InterPro" id="IPR036412">
    <property type="entry name" value="HAD-like_sf"/>
</dbReference>
<dbReference type="PANTHER" id="PTHR10000:SF53">
    <property type="entry name" value="5-AMINO-6-(5-PHOSPHO-D-RIBITYLAMINO)URACIL PHOSPHATASE YBJI-RELATED"/>
    <property type="match status" value="1"/>
</dbReference>
<dbReference type="NCBIfam" id="TIGR01484">
    <property type="entry name" value="HAD-SF-IIB"/>
    <property type="match status" value="1"/>
</dbReference>
<dbReference type="InterPro" id="IPR023214">
    <property type="entry name" value="HAD_sf"/>
</dbReference>
<comment type="caution">
    <text evidence="1">The sequence shown here is derived from an EMBL/GenBank/DDBJ whole genome shotgun (WGS) entry which is preliminary data.</text>
</comment>
<dbReference type="Gene3D" id="3.40.50.1000">
    <property type="entry name" value="HAD superfamily/HAD-like"/>
    <property type="match status" value="1"/>
</dbReference>
<dbReference type="Proteomes" id="UP000219947">
    <property type="component" value="Unassembled WGS sequence"/>
</dbReference>
<proteinExistence type="predicted"/>
<dbReference type="EMBL" id="PDEV01000002">
    <property type="protein sequence ID" value="PEN16214.1"/>
    <property type="molecule type" value="Genomic_DNA"/>
</dbReference>
<dbReference type="PROSITE" id="PS01229">
    <property type="entry name" value="COF_2"/>
    <property type="match status" value="1"/>
</dbReference>
<gene>
    <name evidence="1" type="ORF">CRM92_05895</name>
</gene>
<dbReference type="RefSeq" id="WP_098042625.1">
    <property type="nucleotide sequence ID" value="NZ_PDEV01000002.1"/>
</dbReference>
<evidence type="ECO:0000313" key="1">
    <source>
        <dbReference type="EMBL" id="PEN16214.1"/>
    </source>
</evidence>
<dbReference type="InterPro" id="IPR000150">
    <property type="entry name" value="Cof"/>
</dbReference>
<dbReference type="GO" id="GO:0005829">
    <property type="term" value="C:cytosol"/>
    <property type="evidence" value="ECO:0007669"/>
    <property type="project" value="TreeGrafter"/>
</dbReference>
<organism evidence="1 2">
    <name type="scientific">Rothia dentocariosa</name>
    <dbReference type="NCBI Taxonomy" id="2047"/>
    <lineage>
        <taxon>Bacteria</taxon>
        <taxon>Bacillati</taxon>
        <taxon>Actinomycetota</taxon>
        <taxon>Actinomycetes</taxon>
        <taxon>Micrococcales</taxon>
        <taxon>Micrococcaceae</taxon>
        <taxon>Rothia</taxon>
    </lineage>
</organism>
<dbReference type="SUPFAM" id="SSF56784">
    <property type="entry name" value="HAD-like"/>
    <property type="match status" value="1"/>
</dbReference>
<dbReference type="Gene3D" id="3.30.1240.10">
    <property type="match status" value="1"/>
</dbReference>
<protein>
    <submittedName>
        <fullName evidence="1">Phosphoglycolate phosphatase</fullName>
    </submittedName>
</protein>
<dbReference type="Pfam" id="PF08282">
    <property type="entry name" value="Hydrolase_3"/>
    <property type="match status" value="1"/>
</dbReference>
<dbReference type="GO" id="GO:0016791">
    <property type="term" value="F:phosphatase activity"/>
    <property type="evidence" value="ECO:0007669"/>
    <property type="project" value="TreeGrafter"/>
</dbReference>
<name>A0A2A8D5S6_9MICC</name>
<keyword evidence="2" id="KW-1185">Reference proteome</keyword>